<dbReference type="Gene3D" id="1.10.530.10">
    <property type="match status" value="1"/>
</dbReference>
<dbReference type="InterPro" id="IPR000189">
    <property type="entry name" value="Transglyc_AS"/>
</dbReference>
<dbReference type="InterPro" id="IPR008258">
    <property type="entry name" value="Transglycosylase_SLT_dom_1"/>
</dbReference>
<dbReference type="PANTHER" id="PTHR37423:SF2">
    <property type="entry name" value="MEMBRANE-BOUND LYTIC MUREIN TRANSGLYCOSYLASE C"/>
    <property type="match status" value="1"/>
</dbReference>
<feature type="chain" id="PRO_5040792632" description="Transglycosylase SLT domain-containing protein" evidence="4">
    <location>
        <begin position="22"/>
        <end position="243"/>
    </location>
</feature>
<evidence type="ECO:0000256" key="3">
    <source>
        <dbReference type="SAM" id="MobiDB-lite"/>
    </source>
</evidence>
<evidence type="ECO:0000259" key="5">
    <source>
        <dbReference type="Pfam" id="PF01464"/>
    </source>
</evidence>
<evidence type="ECO:0000256" key="1">
    <source>
        <dbReference type="ARBA" id="ARBA00007734"/>
    </source>
</evidence>
<evidence type="ECO:0000256" key="2">
    <source>
        <dbReference type="ARBA" id="ARBA00009387"/>
    </source>
</evidence>
<feature type="signal peptide" evidence="4">
    <location>
        <begin position="1"/>
        <end position="21"/>
    </location>
</feature>
<gene>
    <name evidence="6" type="ORF">LMG27198_47420</name>
</gene>
<organism evidence="6 7">
    <name type="scientific">Methylocystis echinoides</name>
    <dbReference type="NCBI Taxonomy" id="29468"/>
    <lineage>
        <taxon>Bacteria</taxon>
        <taxon>Pseudomonadati</taxon>
        <taxon>Pseudomonadota</taxon>
        <taxon>Alphaproteobacteria</taxon>
        <taxon>Hyphomicrobiales</taxon>
        <taxon>Methylocystaceae</taxon>
        <taxon>Methylocystis</taxon>
    </lineage>
</organism>
<comment type="similarity">
    <text evidence="2">Belongs to the virb1 family.</text>
</comment>
<dbReference type="AlphaFoldDB" id="A0A9W6LUF1"/>
<feature type="domain" description="Transglycosylase SLT" evidence="5">
    <location>
        <begin position="80"/>
        <end position="173"/>
    </location>
</feature>
<proteinExistence type="inferred from homology"/>
<dbReference type="SUPFAM" id="SSF53955">
    <property type="entry name" value="Lysozyme-like"/>
    <property type="match status" value="1"/>
</dbReference>
<protein>
    <recommendedName>
        <fullName evidence="5">Transglycosylase SLT domain-containing protein</fullName>
    </recommendedName>
</protein>
<keyword evidence="4" id="KW-0732">Signal</keyword>
<comment type="caution">
    <text evidence="6">The sequence shown here is derived from an EMBL/GenBank/DDBJ whole genome shotgun (WGS) entry which is preliminary data.</text>
</comment>
<dbReference type="Pfam" id="PF01464">
    <property type="entry name" value="SLT"/>
    <property type="match status" value="1"/>
</dbReference>
<dbReference type="Proteomes" id="UP001144323">
    <property type="component" value="Unassembled WGS sequence"/>
</dbReference>
<keyword evidence="7" id="KW-1185">Reference proteome</keyword>
<comment type="similarity">
    <text evidence="1">Belongs to the transglycosylase Slt family.</text>
</comment>
<dbReference type="EMBL" id="BSEC01000005">
    <property type="protein sequence ID" value="GLI95750.1"/>
    <property type="molecule type" value="Genomic_DNA"/>
</dbReference>
<dbReference type="GO" id="GO:0016020">
    <property type="term" value="C:membrane"/>
    <property type="evidence" value="ECO:0007669"/>
    <property type="project" value="InterPro"/>
</dbReference>
<evidence type="ECO:0000256" key="4">
    <source>
        <dbReference type="SAM" id="SignalP"/>
    </source>
</evidence>
<dbReference type="PROSITE" id="PS00922">
    <property type="entry name" value="TRANSGLYCOSYLASE"/>
    <property type="match status" value="1"/>
</dbReference>
<accession>A0A9W6LUF1</accession>
<feature type="region of interest" description="Disordered" evidence="3">
    <location>
        <begin position="201"/>
        <end position="243"/>
    </location>
</feature>
<evidence type="ECO:0000313" key="7">
    <source>
        <dbReference type="Proteomes" id="UP001144323"/>
    </source>
</evidence>
<dbReference type="RefSeq" id="WP_281806726.1">
    <property type="nucleotide sequence ID" value="NZ_BSEC01000005.1"/>
</dbReference>
<sequence length="243" mass="26380">MRRSLFVPGAILCALSSPTVAETSPEKAAPRVIEAAVTPEGRVVAAQPVVEKLNAGTDAKPRSPCSAPVDMDAATARTLVEKIAKEESFYPEFVLAVAHGESRFDANALSAKGAVGLMQLEPATAERYKVNICDPADNVRGGIRFLRDLHGRYRNPLFILAAYNAGEENLLQYHGVPPYPETVRFVATVLNEFYDWPAPDRKTRQGAAARGQGPKSDPPLREAFSSGEAGDNRWQSGFVWNVE</sequence>
<dbReference type="CDD" id="cd00254">
    <property type="entry name" value="LT-like"/>
    <property type="match status" value="1"/>
</dbReference>
<dbReference type="GO" id="GO:0008933">
    <property type="term" value="F:peptidoglycan lytic transglycosylase activity"/>
    <property type="evidence" value="ECO:0007669"/>
    <property type="project" value="InterPro"/>
</dbReference>
<dbReference type="InterPro" id="IPR023346">
    <property type="entry name" value="Lysozyme-like_dom_sf"/>
</dbReference>
<reference evidence="6" key="1">
    <citation type="journal article" date="2023" name="Int. J. Syst. Evol. Microbiol.">
        <title>Methylocystis iwaonis sp. nov., a type II methane-oxidizing bacterium from surface soil of a rice paddy field in Japan, and emended description of the genus Methylocystis (ex Whittenbury et al. 1970) Bowman et al. 1993.</title>
        <authorList>
            <person name="Kaise H."/>
            <person name="Sawadogo J.B."/>
            <person name="Alam M.S."/>
            <person name="Ueno C."/>
            <person name="Dianou D."/>
            <person name="Shinjo R."/>
            <person name="Asakawa S."/>
        </authorList>
    </citation>
    <scope>NUCLEOTIDE SEQUENCE</scope>
    <source>
        <strain evidence="6">LMG27198</strain>
    </source>
</reference>
<evidence type="ECO:0000313" key="6">
    <source>
        <dbReference type="EMBL" id="GLI95750.1"/>
    </source>
</evidence>
<name>A0A9W6LUF1_9HYPH</name>
<dbReference type="GO" id="GO:0000270">
    <property type="term" value="P:peptidoglycan metabolic process"/>
    <property type="evidence" value="ECO:0007669"/>
    <property type="project" value="InterPro"/>
</dbReference>
<dbReference type="PANTHER" id="PTHR37423">
    <property type="entry name" value="SOLUBLE LYTIC MUREIN TRANSGLYCOSYLASE-RELATED"/>
    <property type="match status" value="1"/>
</dbReference>